<evidence type="ECO:0000313" key="1">
    <source>
        <dbReference type="EMBL" id="MFD1737574.1"/>
    </source>
</evidence>
<dbReference type="InterPro" id="IPR018644">
    <property type="entry name" value="DUF2071"/>
</dbReference>
<comment type="caution">
    <text evidence="1">The sequence shown here is derived from an EMBL/GenBank/DDBJ whole genome shotgun (WGS) entry which is preliminary data.</text>
</comment>
<dbReference type="RefSeq" id="WP_377928777.1">
    <property type="nucleotide sequence ID" value="NZ_JBHUEM010000020.1"/>
</dbReference>
<organism evidence="1 2">
    <name type="scientific">Bacillus salitolerans</name>
    <dbReference type="NCBI Taxonomy" id="1437434"/>
    <lineage>
        <taxon>Bacteria</taxon>
        <taxon>Bacillati</taxon>
        <taxon>Bacillota</taxon>
        <taxon>Bacilli</taxon>
        <taxon>Bacillales</taxon>
        <taxon>Bacillaceae</taxon>
        <taxon>Bacillus</taxon>
    </lineage>
</organism>
<sequence length="241" mass="27521">MQFKTMNGIIKRRLLINYQLDPKIAVNLLPKPFSPKLIKGKAIIGVCLIRLEKVRPSLMSSIPFGISSENAAHRMAVEWVEEDTIKEGVYIFRRDTNSKINTVVGGRFFPGIHNYANIKVSELNERVEFSLASQDKEVEIYISGSQSEEMDQMSVFTSINEISDFFKSGSDGYSPTQIEGCYQGLCLQTDDWNMSPFKVEKLKVTYLQNRLKIPSESLQFDSVVIMRNVHHKWKSLNDISN</sequence>
<reference evidence="2" key="1">
    <citation type="journal article" date="2019" name="Int. J. Syst. Evol. Microbiol.">
        <title>The Global Catalogue of Microorganisms (GCM) 10K type strain sequencing project: providing services to taxonomists for standard genome sequencing and annotation.</title>
        <authorList>
            <consortium name="The Broad Institute Genomics Platform"/>
            <consortium name="The Broad Institute Genome Sequencing Center for Infectious Disease"/>
            <person name="Wu L."/>
            <person name="Ma J."/>
        </authorList>
    </citation>
    <scope>NUCLEOTIDE SEQUENCE [LARGE SCALE GENOMIC DNA]</scope>
    <source>
        <strain evidence="2">CCUG 49339</strain>
    </source>
</reference>
<evidence type="ECO:0000313" key="2">
    <source>
        <dbReference type="Proteomes" id="UP001597214"/>
    </source>
</evidence>
<proteinExistence type="predicted"/>
<dbReference type="Pfam" id="PF09844">
    <property type="entry name" value="DUF2071"/>
    <property type="match status" value="1"/>
</dbReference>
<name>A0ABW4LS30_9BACI</name>
<accession>A0ABW4LS30</accession>
<dbReference type="Proteomes" id="UP001597214">
    <property type="component" value="Unassembled WGS sequence"/>
</dbReference>
<dbReference type="EMBL" id="JBHUEM010000020">
    <property type="protein sequence ID" value="MFD1737574.1"/>
    <property type="molecule type" value="Genomic_DNA"/>
</dbReference>
<gene>
    <name evidence="1" type="ORF">ACFSCX_13520</name>
</gene>
<keyword evidence="2" id="KW-1185">Reference proteome</keyword>
<protein>
    <submittedName>
        <fullName evidence="1">DUF2071 domain-containing protein</fullName>
    </submittedName>
</protein>